<evidence type="ECO:0000313" key="4">
    <source>
        <dbReference type="Proteomes" id="UP000000719"/>
    </source>
</evidence>
<protein>
    <submittedName>
        <fullName evidence="3">Flagellar hook-length control protein</fullName>
    </submittedName>
</protein>
<evidence type="ECO:0000313" key="3">
    <source>
        <dbReference type="EMBL" id="ACL70433.1"/>
    </source>
</evidence>
<keyword evidence="3" id="KW-0969">Cilium</keyword>
<evidence type="ECO:0000259" key="2">
    <source>
        <dbReference type="Pfam" id="PF02120"/>
    </source>
</evidence>
<proteinExistence type="predicted"/>
<feature type="region of interest" description="Disordered" evidence="1">
    <location>
        <begin position="14"/>
        <end position="37"/>
    </location>
</feature>
<keyword evidence="3" id="KW-0282">Flagellum</keyword>
<dbReference type="KEGG" id="hor:Hore_16830"/>
<dbReference type="AlphaFoldDB" id="B8CYR4"/>
<accession>B8CYR4</accession>
<dbReference type="EMBL" id="CP001098">
    <property type="protein sequence ID" value="ACL70433.1"/>
    <property type="molecule type" value="Genomic_DNA"/>
</dbReference>
<dbReference type="Gene3D" id="3.30.750.140">
    <property type="match status" value="1"/>
</dbReference>
<sequence length="500" mass="56181">MTFLAPLHAVNNSSPGSRINQSNVTGGTRGSGINSTDSTGQSFKDLVLNSATKDSKLESSLIKPEFKLVFDLLKLPPDKLKKQLSKLNRDELMELKTLLAAFWFDILPQFTGEVHGKMGALKTEELKQKISQLGEMVNKLLNQRSNQKVMVTGENETSDQKTDSMPGKTSLGAKETGLNNGEGNKTTIQGNSKQPETDTEKILNGIKSDGKNKLNISETEKLDIQKSNNTEKASHNVKARDNQGNKQGKTLQFKFEMDNKQNNFNFNDSLDNRVTDENKNIINRLLSSKADGQNRVNPGFAGNNSDSGVRDMNSFTGSYSPLFMPETGSENQSKVEHSAVTANRYEFINQIVDQLRVINRGNKNELEFQLEPRFLGKVKFNLKVEAGEVIARLMVENQYVKGMLEQNIHTLKTNLTNQGLNVENIYIETADSNEDTGSHQYSQQQEQNRDENRQPGKNYFNGEELARSGDLSPEELERLREYLPRWSSLGYYLHRMDLLA</sequence>
<dbReference type="CDD" id="cd17470">
    <property type="entry name" value="T3SS_Flik_C"/>
    <property type="match status" value="1"/>
</dbReference>
<dbReference type="PANTHER" id="PTHR37533">
    <property type="entry name" value="FLAGELLAR HOOK-LENGTH CONTROL PROTEIN"/>
    <property type="match status" value="1"/>
</dbReference>
<dbReference type="InterPro" id="IPR021136">
    <property type="entry name" value="Flagellar_hook_control-like_C"/>
</dbReference>
<dbReference type="InterPro" id="IPR052563">
    <property type="entry name" value="FliK"/>
</dbReference>
<dbReference type="eggNOG" id="COG3144">
    <property type="taxonomic scope" value="Bacteria"/>
</dbReference>
<organism evidence="3 4">
    <name type="scientific">Halothermothrix orenii (strain H 168 / OCM 544 / DSM 9562)</name>
    <dbReference type="NCBI Taxonomy" id="373903"/>
    <lineage>
        <taxon>Bacteria</taxon>
        <taxon>Bacillati</taxon>
        <taxon>Bacillota</taxon>
        <taxon>Clostridia</taxon>
        <taxon>Halanaerobiales</taxon>
        <taxon>Halothermotrichaceae</taxon>
        <taxon>Halothermothrix</taxon>
    </lineage>
</organism>
<dbReference type="STRING" id="373903.Hore_16830"/>
<dbReference type="Pfam" id="PF02120">
    <property type="entry name" value="Flg_hook"/>
    <property type="match status" value="1"/>
</dbReference>
<keyword evidence="4" id="KW-1185">Reference proteome</keyword>
<dbReference type="PANTHER" id="PTHR37533:SF2">
    <property type="entry name" value="FLAGELLAR HOOK-LENGTH CONTROL PROTEIN"/>
    <property type="match status" value="1"/>
</dbReference>
<feature type="region of interest" description="Disordered" evidence="1">
    <location>
        <begin position="153"/>
        <end position="198"/>
    </location>
</feature>
<feature type="domain" description="Flagellar hook-length control protein-like C-terminal" evidence="2">
    <location>
        <begin position="358"/>
        <end position="434"/>
    </location>
</feature>
<dbReference type="HOGENOM" id="CLU_544878_0_0_9"/>
<keyword evidence="3" id="KW-0966">Cell projection</keyword>
<feature type="compositionally biased region" description="Polar residues" evidence="1">
    <location>
        <begin position="177"/>
        <end position="194"/>
    </location>
</feature>
<dbReference type="InterPro" id="IPR038610">
    <property type="entry name" value="FliK-like_C_sf"/>
</dbReference>
<gene>
    <name evidence="3" type="ordered locus">Hore_16830</name>
</gene>
<evidence type="ECO:0000256" key="1">
    <source>
        <dbReference type="SAM" id="MobiDB-lite"/>
    </source>
</evidence>
<reference evidence="3 4" key="1">
    <citation type="journal article" date="2009" name="PLoS ONE">
        <title>Genome analysis of the anaerobic thermohalophilic bacterium Halothermothrix orenii.</title>
        <authorList>
            <person name="Mavromatis K."/>
            <person name="Ivanova N."/>
            <person name="Anderson I."/>
            <person name="Lykidis A."/>
            <person name="Hooper S.D."/>
            <person name="Sun H."/>
            <person name="Kunin V."/>
            <person name="Lapidus A."/>
            <person name="Hugenholtz P."/>
            <person name="Patel B."/>
            <person name="Kyrpides N.C."/>
        </authorList>
    </citation>
    <scope>NUCLEOTIDE SEQUENCE [LARGE SCALE GENOMIC DNA]</scope>
    <source>
        <strain evidence="4">H 168 / OCM 544 / DSM 9562</strain>
    </source>
</reference>
<feature type="region of interest" description="Disordered" evidence="1">
    <location>
        <begin position="431"/>
        <end position="471"/>
    </location>
</feature>
<name>B8CYR4_HALOH</name>
<dbReference type="Proteomes" id="UP000000719">
    <property type="component" value="Chromosome"/>
</dbReference>